<feature type="transmembrane region" description="Helical" evidence="1">
    <location>
        <begin position="78"/>
        <end position="101"/>
    </location>
</feature>
<feature type="transmembrane region" description="Helical" evidence="1">
    <location>
        <begin position="257"/>
        <end position="281"/>
    </location>
</feature>
<feature type="transmembrane region" description="Helical" evidence="1">
    <location>
        <begin position="1171"/>
        <end position="1193"/>
    </location>
</feature>
<feature type="transmembrane region" description="Helical" evidence="1">
    <location>
        <begin position="287"/>
        <end position="306"/>
    </location>
</feature>
<reference evidence="2" key="1">
    <citation type="submission" date="2021-01" db="EMBL/GenBank/DDBJ databases">
        <authorList>
            <consortium name="Genoscope - CEA"/>
            <person name="William W."/>
        </authorList>
    </citation>
    <scope>NUCLEOTIDE SEQUENCE</scope>
</reference>
<evidence type="ECO:0000313" key="3">
    <source>
        <dbReference type="Proteomes" id="UP000689195"/>
    </source>
</evidence>
<organism evidence="2 3">
    <name type="scientific">Paramecium pentaurelia</name>
    <dbReference type="NCBI Taxonomy" id="43138"/>
    <lineage>
        <taxon>Eukaryota</taxon>
        <taxon>Sar</taxon>
        <taxon>Alveolata</taxon>
        <taxon>Ciliophora</taxon>
        <taxon>Intramacronucleata</taxon>
        <taxon>Oligohymenophorea</taxon>
        <taxon>Peniculida</taxon>
        <taxon>Parameciidae</taxon>
        <taxon>Paramecium</taxon>
    </lineage>
</organism>
<feature type="transmembrane region" description="Helical" evidence="1">
    <location>
        <begin position="159"/>
        <end position="183"/>
    </location>
</feature>
<feature type="transmembrane region" description="Helical" evidence="1">
    <location>
        <begin position="204"/>
        <end position="221"/>
    </location>
</feature>
<accession>A0A8S1U8R8</accession>
<keyword evidence="1" id="KW-1133">Transmembrane helix</keyword>
<name>A0A8S1U8R8_9CILI</name>
<protein>
    <recommendedName>
        <fullName evidence="4">Transmembrane protein</fullName>
    </recommendedName>
</protein>
<dbReference type="OrthoDB" id="306459at2759"/>
<evidence type="ECO:0000313" key="2">
    <source>
        <dbReference type="EMBL" id="CAD8161178.1"/>
    </source>
</evidence>
<keyword evidence="3" id="KW-1185">Reference proteome</keyword>
<sequence>MDLFTNQLSHFVQGSLIFEQFIWNIPLILLCGLGIINEMQNITYITIQTSEQVFSSSSEKNILTLISRPNTYLSNSVVLSYFITSYLCVFFISCIIFIYIVKFRSTDTLLKLQQTFNKNNSQKILMQYINISINLIKYGFGMMAIELCLQNIKANLDDIFQITLNIINIITILITLIFLTNMFTYNWALDFKREHLLINDSCLTYYRIFIKFLQMIIIIIQEKPNLYLDYIQILLPTISSFLLIYQIQIQKQLIYGLYYSIILMINIITLTISFQCLFELICPQYQFKSLWIILSILPYKIFVYNIKKELIFNFINFCSCNIKNCNHVLFQIIYNISQGKHTFQSDMVFLMFLQKHTAICKDCKCKCRFRLQEKQFQILSYEIFFKELLQKYQQKLQQRNVSESLIFSYLQLLFFQKKYLLIYYYFRIIFDKTTKSQQNLNLDSQIKKSTIQINSLNKLLILKVAQDLQRLDIQQQFQNQKSSLKVESLQNHLCIQEYLRTTKQNEFIKEILLKIIQIKIEYFECLNQQNIQKNLEQLALKSISLQIEGLKILKASLSSNQTQRYSNILRFYYMEILNDLISAQSIISPQNTEDEYVIKTIDSNFLNQFSFMNVVIQDLDNIQITKHKYHQSDQPKELIQLSFDQMIPNYIKLIHKNLIEKFISGMENKYFQQINQAYIEYQSGLCRKIELIMDLSQLNLQSIEIILFFQNKNESTHSIFLDENQQIINIEEELFCRILDIDTIFFNQVYGMNIRVFFLNFSSIKFNEKHFSIFFNFFDSKKLNLLSQRNIDYSKFPQMDMILYKCDLEIIQRQIMKGTIVYQLILSNVKKVNKNDKNIIQNKQKQNNCPIFDESIIIEQPLNFDQQFNHYNLISYQNNNKSDIISQVDVINNYQQNDILFTPKIEEEHCILSQDGDKKTVLKFNDVKQHSEPASLQSSLSSIQKSQYHRQFSLVYSLSTCKRIPKIFLRKTIQRLLFIIISIIGFMLYFQVVSNFDQILNDFKLLSFKNNIFQPISTFTLIRFSIINYNVELYYNLVTKQQFEEYLEYPNSKILGSYDKLKSEITKFLEQQLFFSHYSKLLLQLEFQEYENYGSLQELNLRNSLITLLNYQYDSQVVYSNGGTADQRSPYFYYQYKNFNLLLNAFSYVDKQALLSLISDSQYYQTQILNIMIYTLLSMSIMLLLISMSHYSYCLQKEALKLLLFNQEHNYIISDIQRLQNLKELVIRDYTQILHYKFNFQEKDSHLKNIKLLISKSNQKKKKIVLPIDFFNLKTYLLIISHFLILIAIYVGLQISLSQTYVLIRNAAQYYQQLTRLNINILVMYSSREVLYYKQTFTFLTQKDIDQYYENCKQGISELEDYVTNLWNYQQDSYIIDNNFNQLINKFNEGNLCNQLEVIDQTLSICNNSLFGILQKGLTSTIIDIKNSFKQEFEQKNFTNRSSFPIQELEGITIISQALQYLIESFYDLLQEKFLNQKYQYNIFIIICLVFCVIYGLVLLNFTQKIEYKKSEILLKFIYSVPLGSIVCDDNFLRNTRSFFVNQQLI</sequence>
<feature type="transmembrane region" description="Helical" evidence="1">
    <location>
        <begin position="227"/>
        <end position="245"/>
    </location>
</feature>
<keyword evidence="1" id="KW-0472">Membrane</keyword>
<feature type="transmembrane region" description="Helical" evidence="1">
    <location>
        <begin position="1481"/>
        <end position="1502"/>
    </location>
</feature>
<comment type="caution">
    <text evidence="2">The sequence shown here is derived from an EMBL/GenBank/DDBJ whole genome shotgun (WGS) entry which is preliminary data.</text>
</comment>
<evidence type="ECO:0000256" key="1">
    <source>
        <dbReference type="SAM" id="Phobius"/>
    </source>
</evidence>
<feature type="transmembrane region" description="Helical" evidence="1">
    <location>
        <begin position="972"/>
        <end position="992"/>
    </location>
</feature>
<keyword evidence="1" id="KW-0812">Transmembrane</keyword>
<feature type="transmembrane region" description="Helical" evidence="1">
    <location>
        <begin position="128"/>
        <end position="147"/>
    </location>
</feature>
<dbReference type="EMBL" id="CAJJDO010000036">
    <property type="protein sequence ID" value="CAD8161178.1"/>
    <property type="molecule type" value="Genomic_DNA"/>
</dbReference>
<proteinExistence type="predicted"/>
<evidence type="ECO:0008006" key="4">
    <source>
        <dbReference type="Google" id="ProtNLM"/>
    </source>
</evidence>
<feature type="transmembrane region" description="Helical" evidence="1">
    <location>
        <begin position="1276"/>
        <end position="1297"/>
    </location>
</feature>
<dbReference type="Proteomes" id="UP000689195">
    <property type="component" value="Unassembled WGS sequence"/>
</dbReference>
<gene>
    <name evidence="2" type="ORF">PPENT_87.1.T0360040</name>
</gene>